<evidence type="ECO:0000313" key="3">
    <source>
        <dbReference type="Proteomes" id="UP000001302"/>
    </source>
</evidence>
<dbReference type="PANTHER" id="PTHR43157">
    <property type="entry name" value="PHOSPHATIDYLINOSITOL-GLYCAN BIOSYNTHESIS CLASS F PROTEIN-RELATED"/>
    <property type="match status" value="1"/>
</dbReference>
<dbReference type="Gene3D" id="3.40.50.720">
    <property type="entry name" value="NAD(P)-binding Rossmann-like Domain"/>
    <property type="match status" value="1"/>
</dbReference>
<dbReference type="AlphaFoldDB" id="E0TDR7"/>
<dbReference type="STRING" id="314260.PB2503_09654"/>
<evidence type="ECO:0000313" key="2">
    <source>
        <dbReference type="EMBL" id="ADM09983.1"/>
    </source>
</evidence>
<dbReference type="GO" id="GO:0016491">
    <property type="term" value="F:oxidoreductase activity"/>
    <property type="evidence" value="ECO:0007669"/>
    <property type="project" value="UniProtKB-KW"/>
</dbReference>
<gene>
    <name evidence="2" type="ordered locus">PB2503_09654</name>
</gene>
<dbReference type="eggNOG" id="COG1028">
    <property type="taxonomic scope" value="Bacteria"/>
</dbReference>
<reference evidence="3" key="1">
    <citation type="submission" date="2010-08" db="EMBL/GenBank/DDBJ databases">
        <title>Genome sequence of Parvularcula bermudensis HTCC2503.</title>
        <authorList>
            <person name="Kang D.-M."/>
            <person name="Oh H.-M."/>
            <person name="Cho J.-C."/>
        </authorList>
    </citation>
    <scope>NUCLEOTIDE SEQUENCE [LARGE SCALE GENOMIC DNA]</scope>
    <source>
        <strain evidence="3">ATCC BAA-594 / HTCC2503 / KCTC 12087</strain>
    </source>
</reference>
<dbReference type="Proteomes" id="UP000001302">
    <property type="component" value="Chromosome"/>
</dbReference>
<dbReference type="OrthoDB" id="109589at2"/>
<dbReference type="Pfam" id="PF00106">
    <property type="entry name" value="adh_short"/>
    <property type="match status" value="1"/>
</dbReference>
<dbReference type="InterPro" id="IPR002347">
    <property type="entry name" value="SDR_fam"/>
</dbReference>
<organism evidence="2 3">
    <name type="scientific">Parvularcula bermudensis (strain ATCC BAA-594 / HTCC2503 / KCTC 12087)</name>
    <dbReference type="NCBI Taxonomy" id="314260"/>
    <lineage>
        <taxon>Bacteria</taxon>
        <taxon>Pseudomonadati</taxon>
        <taxon>Pseudomonadota</taxon>
        <taxon>Alphaproteobacteria</taxon>
        <taxon>Parvularculales</taxon>
        <taxon>Parvularculaceae</taxon>
        <taxon>Parvularcula</taxon>
    </lineage>
</organism>
<keyword evidence="3" id="KW-1185">Reference proteome</keyword>
<keyword evidence="1" id="KW-0560">Oxidoreductase</keyword>
<dbReference type="PRINTS" id="PR00081">
    <property type="entry name" value="GDHRDH"/>
</dbReference>
<dbReference type="PANTHER" id="PTHR43157:SF31">
    <property type="entry name" value="PHOSPHATIDYLINOSITOL-GLYCAN BIOSYNTHESIS CLASS F PROTEIN"/>
    <property type="match status" value="1"/>
</dbReference>
<dbReference type="InterPro" id="IPR036291">
    <property type="entry name" value="NAD(P)-bd_dom_sf"/>
</dbReference>
<sequence length="313" mass="33222">MADKQFGSDGFTAEHLPDLTGKTFAITGANSGIGLEAARYLGGRNATVLMLCRNASKAESARNALRQSAPGGKYETISLDLADFSTLSPATDAIRQATDRLDGLILNAGVMMLPRRQITKDGFEMQYQVNVLSHFALAAALADLVETASGRFVWLSSIAHHYAKHPKLTDLGYAAGYSPTSSYAKSKLADLMLGLELHRRLSAAGKSAGSYIAHPGYSDTNLQSAGPGAILGTLIKPFTMIFSQPAEKGALPTVLAAAYPKAQPGVLYGPTGFQEMKGPVGEAAIKPWAKDPQVAKQLWSVCEEATGREWSMA</sequence>
<accession>E0TDR7</accession>
<proteinExistence type="predicted"/>
<dbReference type="HOGENOM" id="CLU_010194_44_2_5"/>
<evidence type="ECO:0000256" key="1">
    <source>
        <dbReference type="ARBA" id="ARBA00023002"/>
    </source>
</evidence>
<dbReference type="KEGG" id="pbr:PB2503_09654"/>
<dbReference type="EMBL" id="CP002156">
    <property type="protein sequence ID" value="ADM09983.1"/>
    <property type="molecule type" value="Genomic_DNA"/>
</dbReference>
<dbReference type="SUPFAM" id="SSF51735">
    <property type="entry name" value="NAD(P)-binding Rossmann-fold domains"/>
    <property type="match status" value="1"/>
</dbReference>
<reference evidence="2 3" key="2">
    <citation type="journal article" date="2011" name="J. Bacteriol.">
        <title>Complete genome sequence of strain HTCC2503T of Parvularcula bermudensis, the type species of the order "Parvularculales" in the class Alphaproteobacteria.</title>
        <authorList>
            <person name="Oh H.M."/>
            <person name="Kang I."/>
            <person name="Vergin K.L."/>
            <person name="Kang D."/>
            <person name="Rhee K.H."/>
            <person name="Giovannoni S.J."/>
            <person name="Cho J.C."/>
        </authorList>
    </citation>
    <scope>NUCLEOTIDE SEQUENCE [LARGE SCALE GENOMIC DNA]</scope>
    <source>
        <strain evidence="3">ATCC BAA-594 / HTCC2503 / KCTC 12087</strain>
    </source>
</reference>
<name>E0TDR7_PARBH</name>
<dbReference type="RefSeq" id="WP_013300957.1">
    <property type="nucleotide sequence ID" value="NC_014414.1"/>
</dbReference>
<protein>
    <submittedName>
        <fullName evidence="2">Dehydrogenase</fullName>
    </submittedName>
</protein>